<dbReference type="InterPro" id="IPR001303">
    <property type="entry name" value="Aldolase_II/adducin_N"/>
</dbReference>
<dbReference type="Gene3D" id="3.40.225.10">
    <property type="entry name" value="Class II aldolase/adducin N-terminal domain"/>
    <property type="match status" value="1"/>
</dbReference>
<evidence type="ECO:0000256" key="1">
    <source>
        <dbReference type="ARBA" id="ARBA00022723"/>
    </source>
</evidence>
<dbReference type="EMBL" id="BAABCN010000010">
    <property type="protein sequence ID" value="GAA3886491.1"/>
    <property type="molecule type" value="Genomic_DNA"/>
</dbReference>
<dbReference type="InterPro" id="IPR050197">
    <property type="entry name" value="Aldolase_class_II_sugar_metab"/>
</dbReference>
<dbReference type="PANTHER" id="PTHR22789">
    <property type="entry name" value="FUCULOSE PHOSPHATE ALDOLASE"/>
    <property type="match status" value="1"/>
</dbReference>
<organism evidence="4 5">
    <name type="scientific">Leifsonia kafniensis</name>
    <dbReference type="NCBI Taxonomy" id="475957"/>
    <lineage>
        <taxon>Bacteria</taxon>
        <taxon>Bacillati</taxon>
        <taxon>Actinomycetota</taxon>
        <taxon>Actinomycetes</taxon>
        <taxon>Micrococcales</taxon>
        <taxon>Microbacteriaceae</taxon>
        <taxon>Leifsonia</taxon>
    </lineage>
</organism>
<evidence type="ECO:0000259" key="3">
    <source>
        <dbReference type="SMART" id="SM01007"/>
    </source>
</evidence>
<keyword evidence="2" id="KW-0456">Lyase</keyword>
<proteinExistence type="predicted"/>
<reference evidence="5" key="1">
    <citation type="journal article" date="2019" name="Int. J. Syst. Evol. Microbiol.">
        <title>The Global Catalogue of Microorganisms (GCM) 10K type strain sequencing project: providing services to taxonomists for standard genome sequencing and annotation.</title>
        <authorList>
            <consortium name="The Broad Institute Genomics Platform"/>
            <consortium name="The Broad Institute Genome Sequencing Center for Infectious Disease"/>
            <person name="Wu L."/>
            <person name="Ma J."/>
        </authorList>
    </citation>
    <scope>NUCLEOTIDE SEQUENCE [LARGE SCALE GENOMIC DNA]</scope>
    <source>
        <strain evidence="5">JCM 17021</strain>
    </source>
</reference>
<sequence length="247" mass="26496">MTTSLQVPGTDSAAARLISEASKALAFGGLSDLVWGHVSVRDHANRGIWMKESGLGFEEVAPDSVQLIGWDGTVLVGTGPRHIEYLIHTGVYAARADVTSIVHAHSDAVNAWCSLDVPMRPLTHAGMIFSNPELPRFDETANLIRTPELGERLAEALGDAVGVLIPQHGFVMTGEDVPTAVMRAVLLERAATTLLAALSAGEVRSWASDADLAEFAWPPNQIQAGWNYLVRSALAMEARTVVERLPL</sequence>
<protein>
    <recommendedName>
        <fullName evidence="3">Class II aldolase/adducin N-terminal domain-containing protein</fullName>
    </recommendedName>
</protein>
<gene>
    <name evidence="4" type="ORF">GCM10022381_30760</name>
</gene>
<evidence type="ECO:0000256" key="2">
    <source>
        <dbReference type="ARBA" id="ARBA00023239"/>
    </source>
</evidence>
<dbReference type="SUPFAM" id="SSF53639">
    <property type="entry name" value="AraD/HMP-PK domain-like"/>
    <property type="match status" value="1"/>
</dbReference>
<keyword evidence="1" id="KW-0479">Metal-binding</keyword>
<name>A0ABP7KSX5_9MICO</name>
<dbReference type="PANTHER" id="PTHR22789:SF0">
    <property type="entry name" value="3-OXO-TETRONATE 4-PHOSPHATE DECARBOXYLASE-RELATED"/>
    <property type="match status" value="1"/>
</dbReference>
<feature type="domain" description="Class II aldolase/adducin N-terminal" evidence="3">
    <location>
        <begin position="16"/>
        <end position="195"/>
    </location>
</feature>
<evidence type="ECO:0000313" key="4">
    <source>
        <dbReference type="EMBL" id="GAA3886491.1"/>
    </source>
</evidence>
<evidence type="ECO:0000313" key="5">
    <source>
        <dbReference type="Proteomes" id="UP001501803"/>
    </source>
</evidence>
<dbReference type="Pfam" id="PF00596">
    <property type="entry name" value="Aldolase_II"/>
    <property type="match status" value="1"/>
</dbReference>
<dbReference type="InterPro" id="IPR036409">
    <property type="entry name" value="Aldolase_II/adducin_N_sf"/>
</dbReference>
<dbReference type="RefSeq" id="WP_345068304.1">
    <property type="nucleotide sequence ID" value="NZ_BAABCN010000010.1"/>
</dbReference>
<keyword evidence="5" id="KW-1185">Reference proteome</keyword>
<dbReference type="Proteomes" id="UP001501803">
    <property type="component" value="Unassembled WGS sequence"/>
</dbReference>
<dbReference type="SMART" id="SM01007">
    <property type="entry name" value="Aldolase_II"/>
    <property type="match status" value="1"/>
</dbReference>
<comment type="caution">
    <text evidence="4">The sequence shown here is derived from an EMBL/GenBank/DDBJ whole genome shotgun (WGS) entry which is preliminary data.</text>
</comment>
<accession>A0ABP7KSX5</accession>